<dbReference type="InterPro" id="IPR005675">
    <property type="entry name" value="Citramal_synthase"/>
</dbReference>
<comment type="pathway">
    <text evidence="1">Amino-acid biosynthesis; L-isoleucine biosynthesis; 2-oxobutanoate from pyruvate: step 1/3.</text>
</comment>
<evidence type="ECO:0000259" key="10">
    <source>
        <dbReference type="PROSITE" id="PS50991"/>
    </source>
</evidence>
<dbReference type="RefSeq" id="WP_341469362.1">
    <property type="nucleotide sequence ID" value="NZ_CP128399.1"/>
</dbReference>
<dbReference type="PANTHER" id="PTHR43538:SF1">
    <property type="entry name" value="(R)-CITRAMALATE SYNTHASE"/>
    <property type="match status" value="1"/>
</dbReference>
<evidence type="ECO:0000256" key="5">
    <source>
        <dbReference type="ARBA" id="ARBA00022679"/>
    </source>
</evidence>
<dbReference type="Proteomes" id="UP000521676">
    <property type="component" value="Unassembled WGS sequence"/>
</dbReference>
<dbReference type="PROSITE" id="PS00815">
    <property type="entry name" value="AIPM_HOMOCIT_SYNTH_1"/>
    <property type="match status" value="1"/>
</dbReference>
<evidence type="ECO:0000313" key="11">
    <source>
        <dbReference type="EMBL" id="NWJ45596.1"/>
    </source>
</evidence>
<evidence type="ECO:0000313" key="12">
    <source>
        <dbReference type="EMBL" id="WJW67469.1"/>
    </source>
</evidence>
<dbReference type="InterPro" id="IPR013709">
    <property type="entry name" value="2-isopropylmalate_synth_dimer"/>
</dbReference>
<dbReference type="EMBL" id="CP128399">
    <property type="protein sequence ID" value="WJW67469.1"/>
    <property type="molecule type" value="Genomic_DNA"/>
</dbReference>
<dbReference type="Pfam" id="PF08502">
    <property type="entry name" value="LeuA_dimer"/>
    <property type="match status" value="1"/>
</dbReference>
<keyword evidence="4" id="KW-0412">Isoleucine biosynthesis</keyword>
<dbReference type="PANTHER" id="PTHR43538">
    <property type="entry name" value="ALPHA-IPM SYNTHASE/HOMOCITRATE SYNTHASE"/>
    <property type="match status" value="1"/>
</dbReference>
<evidence type="ECO:0000256" key="9">
    <source>
        <dbReference type="RuleBase" id="RU003523"/>
    </source>
</evidence>
<dbReference type="NCBIfam" id="TIGR00977">
    <property type="entry name" value="citramal_synth"/>
    <property type="match status" value="1"/>
</dbReference>
<dbReference type="GO" id="GO:0043714">
    <property type="term" value="F:(R)-citramalate synthase activity"/>
    <property type="evidence" value="ECO:0007669"/>
    <property type="project" value="UniProtKB-UniRule"/>
</dbReference>
<evidence type="ECO:0000313" key="14">
    <source>
        <dbReference type="Proteomes" id="UP001431572"/>
    </source>
</evidence>
<dbReference type="EC" id="2.3.3.21" evidence="8"/>
<comment type="similarity">
    <text evidence="2 9">Belongs to the alpha-IPM synthase/homocitrate synthase family.</text>
</comment>
<accession>A0A8T7M2U8</accession>
<dbReference type="GO" id="GO:0009097">
    <property type="term" value="P:isoleucine biosynthetic process"/>
    <property type="evidence" value="ECO:0007669"/>
    <property type="project" value="UniProtKB-UniRule"/>
</dbReference>
<dbReference type="Pfam" id="PF00682">
    <property type="entry name" value="HMGL-like"/>
    <property type="match status" value="1"/>
</dbReference>
<dbReference type="InterPro" id="IPR002034">
    <property type="entry name" value="AIPM/Hcit_synth_CS"/>
</dbReference>
<dbReference type="Pfam" id="PF22617">
    <property type="entry name" value="HCS_D2"/>
    <property type="match status" value="1"/>
</dbReference>
<keyword evidence="14" id="KW-1185">Reference proteome</keyword>
<dbReference type="Gene3D" id="3.20.20.70">
    <property type="entry name" value="Aldolase class I"/>
    <property type="match status" value="1"/>
</dbReference>
<evidence type="ECO:0000313" key="13">
    <source>
        <dbReference type="Proteomes" id="UP000521676"/>
    </source>
</evidence>
<reference evidence="11 13" key="1">
    <citation type="submission" date="2020-06" db="EMBL/GenBank/DDBJ databases">
        <title>Anoxygenic phototrophic Chloroflexota member uses a Type I reaction center.</title>
        <authorList>
            <person name="Tsuji J.M."/>
            <person name="Shaw N.A."/>
            <person name="Nagashima S."/>
            <person name="Venkiteswaran J."/>
            <person name="Schiff S.L."/>
            <person name="Hanada S."/>
            <person name="Tank M."/>
            <person name="Neufeld J.D."/>
        </authorList>
    </citation>
    <scope>NUCLEOTIDE SEQUENCE [LARGE SCALE GENOMIC DNA]</scope>
    <source>
        <strain evidence="11">L227-S17</strain>
    </source>
</reference>
<evidence type="ECO:0000256" key="1">
    <source>
        <dbReference type="ARBA" id="ARBA00004743"/>
    </source>
</evidence>
<dbReference type="GO" id="GO:0009098">
    <property type="term" value="P:L-leucine biosynthetic process"/>
    <property type="evidence" value="ECO:0007669"/>
    <property type="project" value="InterPro"/>
</dbReference>
<dbReference type="AlphaFoldDB" id="A0A8T7M2U8"/>
<keyword evidence="5 9" id="KW-0808">Transferase</keyword>
<dbReference type="GO" id="GO:0003852">
    <property type="term" value="F:2-isopropylmalate synthase activity"/>
    <property type="evidence" value="ECO:0007669"/>
    <property type="project" value="InterPro"/>
</dbReference>
<evidence type="ECO:0000256" key="2">
    <source>
        <dbReference type="ARBA" id="ARBA00006154"/>
    </source>
</evidence>
<keyword evidence="3" id="KW-0028">Amino-acid biosynthesis</keyword>
<gene>
    <name evidence="12" type="primary">cimA</name>
    <name evidence="11" type="ORF">HXX08_06935</name>
    <name evidence="12" type="ORF">OZ401_000735</name>
</gene>
<name>A0A8T7M2U8_9CHLR</name>
<dbReference type="SMART" id="SM00917">
    <property type="entry name" value="LeuA_dimer"/>
    <property type="match status" value="1"/>
</dbReference>
<evidence type="ECO:0000256" key="4">
    <source>
        <dbReference type="ARBA" id="ARBA00022624"/>
    </source>
</evidence>
<feature type="domain" description="Pyruvate carboxyltransferase" evidence="10">
    <location>
        <begin position="7"/>
        <end position="276"/>
    </location>
</feature>
<dbReference type="InterPro" id="IPR000891">
    <property type="entry name" value="PYR_CT"/>
</dbReference>
<dbReference type="EMBL" id="JACATZ010000001">
    <property type="protein sequence ID" value="NWJ45596.1"/>
    <property type="molecule type" value="Genomic_DNA"/>
</dbReference>
<evidence type="ECO:0000256" key="6">
    <source>
        <dbReference type="ARBA" id="ARBA00023304"/>
    </source>
</evidence>
<evidence type="ECO:0000256" key="7">
    <source>
        <dbReference type="ARBA" id="ARBA00048263"/>
    </source>
</evidence>
<evidence type="ECO:0000256" key="3">
    <source>
        <dbReference type="ARBA" id="ARBA00022605"/>
    </source>
</evidence>
<organism evidence="11 13">
    <name type="scientific">Candidatus Chlorohelix allophototropha</name>
    <dbReference type="NCBI Taxonomy" id="3003348"/>
    <lineage>
        <taxon>Bacteria</taxon>
        <taxon>Bacillati</taxon>
        <taxon>Chloroflexota</taxon>
        <taxon>Chloroflexia</taxon>
        <taxon>Candidatus Chloroheliales</taxon>
        <taxon>Candidatus Chloroheliaceae</taxon>
        <taxon>Candidatus Chlorohelix</taxon>
    </lineage>
</organism>
<keyword evidence="6" id="KW-0100">Branched-chain amino acid biosynthesis</keyword>
<sequence length="542" mass="59531">MLEDNRIVVYDTTLRDGSQGEGLSFSVEDKLNLAKKLDEMLGLAYIEAGWPGSNPKDEEFFARAAAGELQLKNAKLSAFGSTRRANVLPEEDTNLRLLIAAKTPVITIFGKTWDLHVIRALGTTLEENLNMISDSVAYLKKAGREVVYDAEHFFDGYKANPDYALETLRQAHAAGADWIVLCDTNGGLLTEEVPGIISRVKETIPNARLGIHVHNDGDLACANTLTAVRNGAEQVQGTINGYGERCGNVSLCSVLPNLELKMGYQCLPEGNLKNLTEISRYVAEVANLSHNNQLPFVGRSAFAHKGGVHVDAVMKDRRTYEHIVPESVGNSQRVLISELSGQSNVLHKAYQLGLQMHKGDAEVKEVIEQIKQLENRGFHFENAEASIELIMWRTQPGYIAPFELRDMLVLSERRASSNEGLLSEATVKLQVAGNMLHTVADGNGPVNALDAALRKALVVYYPQLDAVRLTDYKVRVVNEDGTASGIRVTITSSDGHEIWQTVGSSTNVIEASWFALADSLEYALVYHLFKQNQPEASALQTV</sequence>
<dbReference type="InterPro" id="IPR054691">
    <property type="entry name" value="LeuA/HCS_post-cat"/>
</dbReference>
<dbReference type="SUPFAM" id="SSF51569">
    <property type="entry name" value="Aldolase"/>
    <property type="match status" value="1"/>
</dbReference>
<protein>
    <recommendedName>
        <fullName evidence="8">Citramalate synthase</fullName>
        <ecNumber evidence="8">2.3.3.21</ecNumber>
    </recommendedName>
</protein>
<dbReference type="Gene3D" id="3.30.160.270">
    <property type="match status" value="1"/>
</dbReference>
<dbReference type="Proteomes" id="UP001431572">
    <property type="component" value="Chromosome 1"/>
</dbReference>
<comment type="catalytic activity">
    <reaction evidence="7">
        <text>pyruvate + acetyl-CoA + H2O = (3R)-citramalate + CoA + H(+)</text>
        <dbReference type="Rhea" id="RHEA:19045"/>
        <dbReference type="ChEBI" id="CHEBI:15361"/>
        <dbReference type="ChEBI" id="CHEBI:15377"/>
        <dbReference type="ChEBI" id="CHEBI:15378"/>
        <dbReference type="ChEBI" id="CHEBI:30934"/>
        <dbReference type="ChEBI" id="CHEBI:57287"/>
        <dbReference type="ChEBI" id="CHEBI:57288"/>
        <dbReference type="EC" id="2.3.3.21"/>
    </reaction>
</comment>
<dbReference type="InterPro" id="IPR036230">
    <property type="entry name" value="LeuA_allosteric_dom_sf"/>
</dbReference>
<dbReference type="Gene3D" id="1.10.238.260">
    <property type="match status" value="1"/>
</dbReference>
<dbReference type="CDD" id="cd07941">
    <property type="entry name" value="DRE_TIM_LeuA3"/>
    <property type="match status" value="1"/>
</dbReference>
<proteinExistence type="inferred from homology"/>
<dbReference type="SUPFAM" id="SSF110921">
    <property type="entry name" value="2-isopropylmalate synthase LeuA, allosteric (dimerisation) domain"/>
    <property type="match status" value="1"/>
</dbReference>
<evidence type="ECO:0000256" key="8">
    <source>
        <dbReference type="NCBIfam" id="TIGR00977"/>
    </source>
</evidence>
<reference evidence="12" key="2">
    <citation type="journal article" date="2024" name="Nature">
        <title>Anoxygenic phototroph of the Chloroflexota uses a type I reaction centre.</title>
        <authorList>
            <person name="Tsuji J.M."/>
            <person name="Shaw N.A."/>
            <person name="Nagashima S."/>
            <person name="Venkiteswaran J.J."/>
            <person name="Schiff S.L."/>
            <person name="Watanabe T."/>
            <person name="Fukui M."/>
            <person name="Hanada S."/>
            <person name="Tank M."/>
            <person name="Neufeld J.D."/>
        </authorList>
    </citation>
    <scope>NUCLEOTIDE SEQUENCE</scope>
    <source>
        <strain evidence="12">L227-S17</strain>
    </source>
</reference>
<dbReference type="InterPro" id="IPR013785">
    <property type="entry name" value="Aldolase_TIM"/>
</dbReference>
<dbReference type="PROSITE" id="PS50991">
    <property type="entry name" value="PYR_CT"/>
    <property type="match status" value="1"/>
</dbReference>